<proteinExistence type="predicted"/>
<dbReference type="SUPFAM" id="SSF53448">
    <property type="entry name" value="Nucleotide-diphospho-sugar transferases"/>
    <property type="match status" value="2"/>
</dbReference>
<dbReference type="PANTHER" id="PTHR43179">
    <property type="entry name" value="RHAMNOSYLTRANSFERASE WBBL"/>
    <property type="match status" value="1"/>
</dbReference>
<dbReference type="InterPro" id="IPR029044">
    <property type="entry name" value="Nucleotide-diphossugar_trans"/>
</dbReference>
<reference evidence="2 3" key="1">
    <citation type="submission" date="2018-01" db="EMBL/GenBank/DDBJ databases">
        <title>A novel member of the phylum Bacteroidetes isolated from glacier ice.</title>
        <authorList>
            <person name="Liu Q."/>
            <person name="Xin Y.-H."/>
        </authorList>
    </citation>
    <scope>NUCLEOTIDE SEQUENCE [LARGE SCALE GENOMIC DNA]</scope>
    <source>
        <strain evidence="2 3">RB1R16</strain>
    </source>
</reference>
<accession>A0A2S7SRU1</accession>
<feature type="domain" description="Glycosyltransferase 2-like" evidence="1">
    <location>
        <begin position="114"/>
        <end position="246"/>
    </location>
</feature>
<comment type="caution">
    <text evidence="2">The sequence shown here is derived from an EMBL/GenBank/DDBJ whole genome shotgun (WGS) entry which is preliminary data.</text>
</comment>
<feature type="domain" description="Glycosyltransferase 2-like" evidence="1">
    <location>
        <begin position="372"/>
        <end position="495"/>
    </location>
</feature>
<dbReference type="InterPro" id="IPR001173">
    <property type="entry name" value="Glyco_trans_2-like"/>
</dbReference>
<dbReference type="Pfam" id="PF00535">
    <property type="entry name" value="Glycos_transf_2"/>
    <property type="match status" value="2"/>
</dbReference>
<name>A0A2S7SRU1_9BACT</name>
<dbReference type="EMBL" id="PPSL01000006">
    <property type="protein sequence ID" value="PQJ09464.1"/>
    <property type="molecule type" value="Genomic_DNA"/>
</dbReference>
<evidence type="ECO:0000313" key="3">
    <source>
        <dbReference type="Proteomes" id="UP000239872"/>
    </source>
</evidence>
<protein>
    <submittedName>
        <fullName evidence="2">Glycosyl transferase family 2</fullName>
    </submittedName>
</protein>
<dbReference type="CDD" id="cd04186">
    <property type="entry name" value="GT_2_like_c"/>
    <property type="match status" value="1"/>
</dbReference>
<dbReference type="GO" id="GO:0016757">
    <property type="term" value="F:glycosyltransferase activity"/>
    <property type="evidence" value="ECO:0007669"/>
    <property type="project" value="UniProtKB-KW"/>
</dbReference>
<evidence type="ECO:0000313" key="2">
    <source>
        <dbReference type="EMBL" id="PQJ09464.1"/>
    </source>
</evidence>
<dbReference type="PANTHER" id="PTHR43179:SF7">
    <property type="entry name" value="RHAMNOSYLTRANSFERASE WBBL"/>
    <property type="match status" value="1"/>
</dbReference>
<keyword evidence="2" id="KW-0808">Transferase</keyword>
<gene>
    <name evidence="2" type="ORF">CJD36_019685</name>
</gene>
<dbReference type="Gene3D" id="3.90.550.10">
    <property type="entry name" value="Spore Coat Polysaccharide Biosynthesis Protein SpsA, Chain A"/>
    <property type="match status" value="2"/>
</dbReference>
<sequence>MQRSFASSTKAFFSLSSPKIREKVRLTKRFINFINKIGTPENSKSQNILNFIKFALTKPGMKLVLEKSKKLLLSSDKQTERAYNQWIKDRTDINILQGQYRSNIDSLSIQPVFSIVVPVYNPSVKYLREAIESVITQLYPKWELCLADDNSPNPEIQQVLKEYADKDNRIKVTLRKTNGHISANSNSALELATGEYIVFMDHDDLLTANCLFEFVKHINQYPQDDLIYSDEDKMDDRGFYTSPHFKPNWAPDNMLSRNYMGHVIVMKKNLVDQLGGFRLGYEGSQDYDLLLRATELTNHIGHIPKVLYHWRIHKLSVAAPSSDAKPYAYVAALKALNDALARRNTPGVAEYITDTPGGYRIKYEVTKPGKVSIIIPTKNHAALLDKALRSIIDLTEYKNYEIILLNNNSDAPDFFELVARYTKEHGDIFKCYDATFPFNFSKLMNFGRSKATGDYLLLLNNDIEVIHGDWITQMMSFAQRDATGAVGVKLLYPDDTIQHAGVVLGLGGAAAHVFANVHKSERGYFNYIKSLNNYSSVTGASIMVRKALFDEVDGFDETLRVEYNDIDFCLKLLAKGYFNVYVPDVELYHYESASRGQPYLNKQNWEQHEIDYNIFRGKWLNYINNDPFYNPNLSVNTNDFQLDIHKI</sequence>
<dbReference type="Proteomes" id="UP000239872">
    <property type="component" value="Unassembled WGS sequence"/>
</dbReference>
<organism evidence="2 3">
    <name type="scientific">Flavipsychrobacter stenotrophus</name>
    <dbReference type="NCBI Taxonomy" id="2077091"/>
    <lineage>
        <taxon>Bacteria</taxon>
        <taxon>Pseudomonadati</taxon>
        <taxon>Bacteroidota</taxon>
        <taxon>Chitinophagia</taxon>
        <taxon>Chitinophagales</taxon>
        <taxon>Chitinophagaceae</taxon>
        <taxon>Flavipsychrobacter</taxon>
    </lineage>
</organism>
<dbReference type="CDD" id="cd04184">
    <property type="entry name" value="GT2_RfbC_Mx_like"/>
    <property type="match status" value="1"/>
</dbReference>
<keyword evidence="3" id="KW-1185">Reference proteome</keyword>
<dbReference type="AlphaFoldDB" id="A0A2S7SRU1"/>
<evidence type="ECO:0000259" key="1">
    <source>
        <dbReference type="Pfam" id="PF00535"/>
    </source>
</evidence>